<feature type="transmembrane region" description="Helical" evidence="1">
    <location>
        <begin position="73"/>
        <end position="96"/>
    </location>
</feature>
<evidence type="ECO:0000256" key="1">
    <source>
        <dbReference type="SAM" id="Phobius"/>
    </source>
</evidence>
<evidence type="ECO:0000313" key="3">
    <source>
        <dbReference type="Proteomes" id="UP000326464"/>
    </source>
</evidence>
<protein>
    <submittedName>
        <fullName evidence="2">Uncharacterized protein</fullName>
    </submittedName>
</protein>
<keyword evidence="1" id="KW-0472">Membrane</keyword>
<sequence>MPSLEDRKLIHQREKEHFGGMKFGSAFFGWLTATGMFVLLSALVGAIAGAFGYGANLSTSDLASGSTEAQSTGITAAVVLGVILLVSYYAGGYVAGRMARFSGVKQGVAVWLWAVIIAIVLAVVGFIIGNQANVTERFQGLGVPSAQDLTGPGLIGLLVVAAIALVGAILGGLVGMRYHRKIDRTDFDALEDAG</sequence>
<dbReference type="OrthoDB" id="5244723at2"/>
<gene>
    <name evidence="2" type="ORF">FNH21_06430</name>
</gene>
<dbReference type="AlphaFoldDB" id="A0A7X1TN86"/>
<keyword evidence="3" id="KW-1185">Reference proteome</keyword>
<feature type="transmembrane region" description="Helical" evidence="1">
    <location>
        <begin position="108"/>
        <end position="129"/>
    </location>
</feature>
<organism evidence="2 3">
    <name type="scientific">Arthrobacter bussei</name>
    <dbReference type="NCBI Taxonomy" id="2594179"/>
    <lineage>
        <taxon>Bacteria</taxon>
        <taxon>Bacillati</taxon>
        <taxon>Actinomycetota</taxon>
        <taxon>Actinomycetes</taxon>
        <taxon>Micrococcales</taxon>
        <taxon>Micrococcaceae</taxon>
        <taxon>Arthrobacter</taxon>
    </lineage>
</organism>
<feature type="transmembrane region" description="Helical" evidence="1">
    <location>
        <begin position="149"/>
        <end position="174"/>
    </location>
</feature>
<reference evidence="3" key="1">
    <citation type="submission" date="2019-07" db="EMBL/GenBank/DDBJ databases">
        <title>Arthrobacter KR32 sp. nov., isolated from mountain cheese made of cows milk.</title>
        <authorList>
            <person name="Flegler A."/>
        </authorList>
    </citation>
    <scope>NUCLEOTIDE SEQUENCE [LARGE SCALE GENOMIC DNA]</scope>
    <source>
        <strain evidence="3">KR32</strain>
    </source>
</reference>
<comment type="caution">
    <text evidence="2">The sequence shown here is derived from an EMBL/GenBank/DDBJ whole genome shotgun (WGS) entry which is preliminary data.</text>
</comment>
<accession>A0A7X1TN86</accession>
<keyword evidence="1" id="KW-0812">Transmembrane</keyword>
<dbReference type="Proteomes" id="UP000326464">
    <property type="component" value="Unassembled WGS sequence"/>
</dbReference>
<feature type="transmembrane region" description="Helical" evidence="1">
    <location>
        <begin position="27"/>
        <end position="53"/>
    </location>
</feature>
<dbReference type="EMBL" id="VJXX01000001">
    <property type="protein sequence ID" value="MPY10358.1"/>
    <property type="molecule type" value="Genomic_DNA"/>
</dbReference>
<name>A0A7X1TN86_9MICC</name>
<keyword evidence="1" id="KW-1133">Transmembrane helix</keyword>
<proteinExistence type="predicted"/>
<evidence type="ECO:0000313" key="2">
    <source>
        <dbReference type="EMBL" id="MPY10358.1"/>
    </source>
</evidence>